<dbReference type="InterPro" id="IPR047262">
    <property type="entry name" value="PRX-like1"/>
</dbReference>
<evidence type="ECO:0000256" key="1">
    <source>
        <dbReference type="SAM" id="MobiDB-lite"/>
    </source>
</evidence>
<dbReference type="AlphaFoldDB" id="A0A4D6GWD0"/>
<evidence type="ECO:0000313" key="3">
    <source>
        <dbReference type="EMBL" id="QCC44477.1"/>
    </source>
</evidence>
<dbReference type="Proteomes" id="UP000296216">
    <property type="component" value="Chromosome"/>
</dbReference>
<dbReference type="InterPro" id="IPR013766">
    <property type="entry name" value="Thioredoxin_domain"/>
</dbReference>
<dbReference type="PANTHER" id="PTHR43640">
    <property type="entry name" value="OS07G0260300 PROTEIN"/>
    <property type="match status" value="1"/>
</dbReference>
<dbReference type="SUPFAM" id="SSF52833">
    <property type="entry name" value="Thioredoxin-like"/>
    <property type="match status" value="1"/>
</dbReference>
<feature type="domain" description="Thioredoxin" evidence="2">
    <location>
        <begin position="10"/>
        <end position="172"/>
    </location>
</feature>
<evidence type="ECO:0000313" key="4">
    <source>
        <dbReference type="EMBL" id="TYO76475.1"/>
    </source>
</evidence>
<protein>
    <submittedName>
        <fullName evidence="4">AhpC/TSA family protein</fullName>
    </submittedName>
    <submittedName>
        <fullName evidence="3">Redoxin domain protein</fullName>
    </submittedName>
</protein>
<evidence type="ECO:0000259" key="2">
    <source>
        <dbReference type="PROSITE" id="PS51352"/>
    </source>
</evidence>
<sequence>MVQLDSEPELEVGAPAPGFSLPGADGETHSLTSFTDVDAVVVVFTCNHCPYAKAKVDTLNAIAADYDRVAVVGINPNDADEYPADSMARMQALVADGTIQYDAYLRDATQATARAYGATCTPDPFLLRTADTDDDAAFRVAYHGRLDDALAPDEDPTRDGGDMRDAIDAVLAGDTVETAFLPARGCSIKWTDGE</sequence>
<dbReference type="EMBL" id="VRYN01000002">
    <property type="protein sequence ID" value="TYO76475.1"/>
    <property type="molecule type" value="Genomic_DNA"/>
</dbReference>
<dbReference type="GO" id="GO:0016209">
    <property type="term" value="F:antioxidant activity"/>
    <property type="evidence" value="ECO:0007669"/>
    <property type="project" value="InterPro"/>
</dbReference>
<gene>
    <name evidence="4" type="ORF">APQ99_01112</name>
    <name evidence="3" type="ORF">HBSAL_03765</name>
</gene>
<feature type="region of interest" description="Disordered" evidence="1">
    <location>
        <begin position="1"/>
        <end position="21"/>
    </location>
</feature>
<dbReference type="EMBL" id="CP038631">
    <property type="protein sequence ID" value="QCC44477.1"/>
    <property type="molecule type" value="Genomic_DNA"/>
</dbReference>
<reference evidence="4 6" key="2">
    <citation type="submission" date="2019-07" db="EMBL/GenBank/DDBJ databases">
        <title>Genomic Encyclopedia of Archaeal and Bacterial Type Strains, Phase II (KMG-II): from individual species to whole genera.</title>
        <authorList>
            <person name="Goeker M."/>
        </authorList>
    </citation>
    <scope>NUCLEOTIDE SEQUENCE [LARGE SCALE GENOMIC DNA]</scope>
    <source>
        <strain evidence="4 6">DSM 3754</strain>
    </source>
</reference>
<organism evidence="3 5">
    <name type="scientific">Halobacterium salinarum (strain ATCC 33171 / DSM 3754 / JCM 8978 / NBRC 102687 / NCIMB 764 / 91-R6)</name>
    <dbReference type="NCBI Taxonomy" id="2597657"/>
    <lineage>
        <taxon>Archaea</taxon>
        <taxon>Methanobacteriati</taxon>
        <taxon>Methanobacteriota</taxon>
        <taxon>Stenosarchaea group</taxon>
        <taxon>Halobacteria</taxon>
        <taxon>Halobacteriales</taxon>
        <taxon>Halobacteriaceae</taxon>
        <taxon>Halobacterium</taxon>
    </lineage>
</organism>
<dbReference type="GO" id="GO:0016491">
    <property type="term" value="F:oxidoreductase activity"/>
    <property type="evidence" value="ECO:0007669"/>
    <property type="project" value="InterPro"/>
</dbReference>
<dbReference type="InterPro" id="IPR000866">
    <property type="entry name" value="AhpC/TSA"/>
</dbReference>
<accession>A0A4D6GWD0</accession>
<dbReference type="RefSeq" id="WP_136361104.1">
    <property type="nucleotide sequence ID" value="NZ_VRYN01000002.1"/>
</dbReference>
<dbReference type="GeneID" id="39854622"/>
<dbReference type="PROSITE" id="PS51352">
    <property type="entry name" value="THIOREDOXIN_2"/>
    <property type="match status" value="1"/>
</dbReference>
<dbReference type="Pfam" id="PF00578">
    <property type="entry name" value="AhpC-TSA"/>
    <property type="match status" value="1"/>
</dbReference>
<dbReference type="Proteomes" id="UP000323075">
    <property type="component" value="Unassembled WGS sequence"/>
</dbReference>
<reference evidence="3" key="3">
    <citation type="journal article" name="MicrobiologyOpen">
        <title>Whole-genome comparison between the type strain of Halobacterium salinarum (DSM 3754(T)) and the laboratory strains R1 and NRC-1.</title>
        <authorList>
            <person name="Pfeiffer F."/>
            <person name="Losensky G."/>
            <person name="Marchfelder A."/>
            <person name="Habermann B."/>
            <person name="Dyall-Smith M."/>
        </authorList>
    </citation>
    <scope>NUCLEOTIDE SEQUENCE</scope>
    <source>
        <strain evidence="3">91-R6</strain>
    </source>
</reference>
<dbReference type="InterPro" id="IPR036249">
    <property type="entry name" value="Thioredoxin-like_sf"/>
</dbReference>
<evidence type="ECO:0000313" key="6">
    <source>
        <dbReference type="Proteomes" id="UP000323075"/>
    </source>
</evidence>
<feature type="compositionally biased region" description="Acidic residues" evidence="1">
    <location>
        <begin position="1"/>
        <end position="10"/>
    </location>
</feature>
<dbReference type="CDD" id="cd02969">
    <property type="entry name" value="PRX_like1"/>
    <property type="match status" value="1"/>
</dbReference>
<dbReference type="Gene3D" id="3.40.30.10">
    <property type="entry name" value="Glutaredoxin"/>
    <property type="match status" value="1"/>
</dbReference>
<dbReference type="PANTHER" id="PTHR43640:SF1">
    <property type="entry name" value="THIOREDOXIN-DEPENDENT PEROXIREDOXIN"/>
    <property type="match status" value="1"/>
</dbReference>
<proteinExistence type="predicted"/>
<name>A0A4D6GWD0_HALS9</name>
<reference evidence="3 5" key="1">
    <citation type="journal article" date="2019" name="Microbiol. Resour. Announc.">
        <title>The Genome Sequence of the Halobacterium salinarum Type Strain Is Closely Related to That of Laboratory Strains NRC-1 and R1.</title>
        <authorList>
            <person name="Pfeiffer F."/>
            <person name="Marchfelder A."/>
            <person name="Habermann B."/>
            <person name="Dyall-Smith M.L."/>
        </authorList>
    </citation>
    <scope>NUCLEOTIDE SEQUENCE [LARGE SCALE GENOMIC DNA]</scope>
    <source>
        <strain evidence="3">91-R6</strain>
        <strain evidence="5">ATCC 33171 / DSM 3754 / JCM 8978 / NBRC 102687 / NCIMB 764 / 91-R6</strain>
    </source>
</reference>
<evidence type="ECO:0000313" key="5">
    <source>
        <dbReference type="Proteomes" id="UP000296216"/>
    </source>
</evidence>